<dbReference type="SUPFAM" id="SSF161098">
    <property type="entry name" value="MetI-like"/>
    <property type="match status" value="1"/>
</dbReference>
<dbReference type="PROSITE" id="PS50928">
    <property type="entry name" value="ABC_TM1"/>
    <property type="match status" value="1"/>
</dbReference>
<dbReference type="RefSeq" id="WP_156742389.1">
    <property type="nucleotide sequence ID" value="NZ_CACRYJ010000055.1"/>
</dbReference>
<name>A0A7M4DNK3_9MICO</name>
<comment type="caution">
    <text evidence="9">The sequence shown here is derived from an EMBL/GenBank/DDBJ whole genome shotgun (WGS) entry which is preliminary data.</text>
</comment>
<protein>
    <submittedName>
        <fullName evidence="9">Putative D,D-dipeptide transport system permease protein DdpC</fullName>
    </submittedName>
</protein>
<keyword evidence="4 7" id="KW-0812">Transmembrane</keyword>
<feature type="transmembrane region" description="Helical" evidence="7">
    <location>
        <begin position="75"/>
        <end position="98"/>
    </location>
</feature>
<evidence type="ECO:0000256" key="1">
    <source>
        <dbReference type="ARBA" id="ARBA00004651"/>
    </source>
</evidence>
<accession>A0A7M4DNK3</accession>
<feature type="transmembrane region" description="Helical" evidence="7">
    <location>
        <begin position="110"/>
        <end position="129"/>
    </location>
</feature>
<keyword evidence="5 7" id="KW-1133">Transmembrane helix</keyword>
<evidence type="ECO:0000259" key="8">
    <source>
        <dbReference type="PROSITE" id="PS50928"/>
    </source>
</evidence>
<evidence type="ECO:0000256" key="3">
    <source>
        <dbReference type="ARBA" id="ARBA00022475"/>
    </source>
</evidence>
<gene>
    <name evidence="9" type="primary">ddpC_5</name>
    <name evidence="9" type="ORF">HALOF300_03734</name>
</gene>
<feature type="transmembrane region" description="Helical" evidence="7">
    <location>
        <begin position="135"/>
        <end position="153"/>
    </location>
</feature>
<dbReference type="GO" id="GO:0055085">
    <property type="term" value="P:transmembrane transport"/>
    <property type="evidence" value="ECO:0007669"/>
    <property type="project" value="InterPro"/>
</dbReference>
<dbReference type="InterPro" id="IPR035906">
    <property type="entry name" value="MetI-like_sf"/>
</dbReference>
<evidence type="ECO:0000256" key="6">
    <source>
        <dbReference type="ARBA" id="ARBA00023136"/>
    </source>
</evidence>
<keyword evidence="3" id="KW-1003">Cell membrane</keyword>
<organism evidence="9 10">
    <name type="scientific">Occultella aeris</name>
    <dbReference type="NCBI Taxonomy" id="2761496"/>
    <lineage>
        <taxon>Bacteria</taxon>
        <taxon>Bacillati</taxon>
        <taxon>Actinomycetota</taxon>
        <taxon>Actinomycetes</taxon>
        <taxon>Micrococcales</taxon>
        <taxon>Ruaniaceae</taxon>
        <taxon>Occultella</taxon>
    </lineage>
</organism>
<dbReference type="CDD" id="cd06261">
    <property type="entry name" value="TM_PBP2"/>
    <property type="match status" value="1"/>
</dbReference>
<evidence type="ECO:0000256" key="2">
    <source>
        <dbReference type="ARBA" id="ARBA00022448"/>
    </source>
</evidence>
<sequence length="289" mass="29925">MIRRALRARTAQVAVAFLGLVLLLVVTGDLFAPQDPLAQDTSAILQGSSAAHWLGTDYLGRDVLSRLIAGTRVSVLAALTAVVIGAVLGIVPGMLSAFSGKVATWTSLRVADAFMALPFIIFAIAVAGLFGNGLFQAMVAVGVLIAPVYFRIIRAAALSHAGAQYVEAATLLGAPWWHVLAVHIWPKVLPAVVVTTANLAAGGLLVVSSLTFLGIGIQPPEPTWGGMLASDLGYLTQRPFGPVAPALAIMGTVAALNLLADAIRDASGDAGRAAEALRNPLKREVADVR</sequence>
<dbReference type="PANTHER" id="PTHR43386">
    <property type="entry name" value="OLIGOPEPTIDE TRANSPORT SYSTEM PERMEASE PROTEIN APPC"/>
    <property type="match status" value="1"/>
</dbReference>
<dbReference type="Gene3D" id="1.10.3720.10">
    <property type="entry name" value="MetI-like"/>
    <property type="match status" value="1"/>
</dbReference>
<evidence type="ECO:0000256" key="4">
    <source>
        <dbReference type="ARBA" id="ARBA00022692"/>
    </source>
</evidence>
<evidence type="ECO:0000313" key="9">
    <source>
        <dbReference type="EMBL" id="VZO39034.1"/>
    </source>
</evidence>
<reference evidence="9 10" key="1">
    <citation type="submission" date="2019-11" db="EMBL/GenBank/DDBJ databases">
        <authorList>
            <person name="Criscuolo A."/>
        </authorList>
    </citation>
    <scope>NUCLEOTIDE SEQUENCE [LARGE SCALE GENOMIC DNA]</scope>
    <source>
        <strain evidence="9">CIP111667</strain>
    </source>
</reference>
<evidence type="ECO:0000313" key="10">
    <source>
        <dbReference type="Proteomes" id="UP000419743"/>
    </source>
</evidence>
<feature type="transmembrane region" description="Helical" evidence="7">
    <location>
        <begin position="191"/>
        <end position="217"/>
    </location>
</feature>
<dbReference type="GO" id="GO:0005886">
    <property type="term" value="C:plasma membrane"/>
    <property type="evidence" value="ECO:0007669"/>
    <property type="project" value="UniProtKB-SubCell"/>
</dbReference>
<proteinExistence type="inferred from homology"/>
<dbReference type="InterPro" id="IPR050366">
    <property type="entry name" value="BP-dependent_transpt_permease"/>
</dbReference>
<keyword evidence="2 7" id="KW-0813">Transport</keyword>
<comment type="similarity">
    <text evidence="7">Belongs to the binding-protein-dependent transport system permease family.</text>
</comment>
<evidence type="ECO:0000256" key="7">
    <source>
        <dbReference type="RuleBase" id="RU363032"/>
    </source>
</evidence>
<keyword evidence="6 7" id="KW-0472">Membrane</keyword>
<evidence type="ECO:0000256" key="5">
    <source>
        <dbReference type="ARBA" id="ARBA00022989"/>
    </source>
</evidence>
<feature type="domain" description="ABC transmembrane type-1" evidence="8">
    <location>
        <begin position="71"/>
        <end position="260"/>
    </location>
</feature>
<dbReference type="AlphaFoldDB" id="A0A7M4DNK3"/>
<keyword evidence="10" id="KW-1185">Reference proteome</keyword>
<dbReference type="PANTHER" id="PTHR43386:SF25">
    <property type="entry name" value="PEPTIDE ABC TRANSPORTER PERMEASE PROTEIN"/>
    <property type="match status" value="1"/>
</dbReference>
<comment type="subcellular location">
    <subcellularLocation>
        <location evidence="1 7">Cell membrane</location>
        <topology evidence="1 7">Multi-pass membrane protein</topology>
    </subcellularLocation>
</comment>
<dbReference type="Proteomes" id="UP000419743">
    <property type="component" value="Unassembled WGS sequence"/>
</dbReference>
<dbReference type="Pfam" id="PF00528">
    <property type="entry name" value="BPD_transp_1"/>
    <property type="match status" value="1"/>
</dbReference>
<dbReference type="EMBL" id="CACRYJ010000055">
    <property type="protein sequence ID" value="VZO39034.1"/>
    <property type="molecule type" value="Genomic_DNA"/>
</dbReference>
<dbReference type="InterPro" id="IPR000515">
    <property type="entry name" value="MetI-like"/>
</dbReference>